<dbReference type="InterPro" id="IPR015943">
    <property type="entry name" value="WD40/YVTN_repeat-like_dom_sf"/>
</dbReference>
<dbReference type="InterPro" id="IPR051200">
    <property type="entry name" value="Host-pathogen_enzymatic-act"/>
</dbReference>
<dbReference type="STRING" id="999630.TUZN_1102"/>
<keyword evidence="3" id="KW-1185">Reference proteome</keyword>
<dbReference type="EMBL" id="CP002590">
    <property type="protein sequence ID" value="AEA12582.1"/>
    <property type="molecule type" value="Genomic_DNA"/>
</dbReference>
<reference key="2">
    <citation type="submission" date="2011-03" db="EMBL/GenBank/DDBJ databases">
        <title>Complete genome sequence of the thermoacidophilic crenarchaeon Thermoproteus uzoniensis 768-20.</title>
        <authorList>
            <person name="Mardanov A.V."/>
            <person name="Gumerov V.M."/>
            <person name="Beletsky A.V."/>
            <person name="Prokofeva M.I."/>
            <person name="Bonch-Osmolovskaya E.A."/>
            <person name="Ravin N.V."/>
            <person name="Skryabin K.G."/>
        </authorList>
    </citation>
    <scope>NUCLEOTIDE SEQUENCE</scope>
    <source>
        <strain>768-20</strain>
    </source>
</reference>
<evidence type="ECO:0000313" key="3">
    <source>
        <dbReference type="Proteomes" id="UP000008138"/>
    </source>
</evidence>
<gene>
    <name evidence="2" type="ordered locus">TUZN_1102</name>
</gene>
<dbReference type="Gene3D" id="2.130.10.10">
    <property type="entry name" value="YVTN repeat-like/Quinoprotein amine dehydrogenase"/>
    <property type="match status" value="1"/>
</dbReference>
<feature type="coiled-coil region" evidence="1">
    <location>
        <begin position="29"/>
        <end position="63"/>
    </location>
</feature>
<dbReference type="OrthoDB" id="27726at2157"/>
<evidence type="ECO:0000256" key="1">
    <source>
        <dbReference type="SAM" id="Coils"/>
    </source>
</evidence>
<proteinExistence type="predicted"/>
<accession>F2L0A0</accession>
<organism evidence="2 3">
    <name type="scientific">Thermoproteus uzoniensis (strain 768-20)</name>
    <dbReference type="NCBI Taxonomy" id="999630"/>
    <lineage>
        <taxon>Archaea</taxon>
        <taxon>Thermoproteota</taxon>
        <taxon>Thermoprotei</taxon>
        <taxon>Thermoproteales</taxon>
        <taxon>Thermoproteaceae</taxon>
        <taxon>Thermoproteus</taxon>
    </lineage>
</organism>
<dbReference type="PANTHER" id="PTHR47197">
    <property type="entry name" value="PROTEIN NIRF"/>
    <property type="match status" value="1"/>
</dbReference>
<name>F2L0A0_THEU7</name>
<dbReference type="SUPFAM" id="SSF50969">
    <property type="entry name" value="YVTN repeat-like/Quinoprotein amine dehydrogenase"/>
    <property type="match status" value="1"/>
</dbReference>
<dbReference type="HOGENOM" id="CLU_610635_0_0_2"/>
<sequence>MDAKIAVIVVLLAALAALAALYLQASSAASSLSSQLAESRQTIAQLRAKIYQLQSEIEQLNQTLALRKSTAPPSIAPRGYVYSLIKNNGNYYIYVIDPLNNNIVAVVDLRRALDLETYSLLSSAKVVESWIPRYYVPDTPYLFLLFEGLNGSYVLILNRSDLSEVKLIKTSNSFTRQYAGITPDGRYLLIAQRAPRDLVVIDLSALEIADTIPLAADPCDVAPSPDGRYVLMPLRADKNASLPELALVMSVPSGRAVATYYLKQPGQAESLEPSMTYWPFRSPGYGLLQFEGGPREVVLSINATGGALAPVKEVTYPSVAFMAVEDPAEPLVVVVVSGFGLYVRSEPPSYGVLDRVELVPRYLKSAVMGVFSQDGRFFYVAGPGGLVVVNASSWSVAKYIRADSAVWVLAVPGGDWLASAQYRR</sequence>
<dbReference type="InterPro" id="IPR011044">
    <property type="entry name" value="Quino_amine_DH_bsu"/>
</dbReference>
<dbReference type="PANTHER" id="PTHR47197:SF3">
    <property type="entry name" value="DIHYDRO-HEME D1 DEHYDROGENASE"/>
    <property type="match status" value="1"/>
</dbReference>
<protein>
    <submittedName>
        <fullName evidence="2">Uncharacterized protein</fullName>
    </submittedName>
</protein>
<evidence type="ECO:0000313" key="2">
    <source>
        <dbReference type="EMBL" id="AEA12582.1"/>
    </source>
</evidence>
<reference evidence="2 3" key="1">
    <citation type="journal article" date="2011" name="J. Bacteriol.">
        <title>Complete genome sequence of the thermoacidophilic crenarchaeon Thermoproteus uzoniensis 768-20.</title>
        <authorList>
            <person name="Mardanov A.V."/>
            <person name="Gumerov V.M."/>
            <person name="Beletsky A.V."/>
            <person name="Prokofeva M.I."/>
            <person name="Bonch-Osmolovskaya E.A."/>
            <person name="Ravin N.V."/>
            <person name="Skryabin K.G."/>
        </authorList>
    </citation>
    <scope>NUCLEOTIDE SEQUENCE [LARGE SCALE GENOMIC DNA]</scope>
    <source>
        <strain evidence="2 3">768-20</strain>
    </source>
</reference>
<dbReference type="Proteomes" id="UP000008138">
    <property type="component" value="Chromosome"/>
</dbReference>
<dbReference type="AlphaFoldDB" id="F2L0A0"/>
<dbReference type="GeneID" id="10360631"/>
<keyword evidence="1" id="KW-0175">Coiled coil</keyword>
<dbReference type="eggNOG" id="arCOG02568">
    <property type="taxonomic scope" value="Archaea"/>
</dbReference>
<dbReference type="RefSeq" id="WP_013679918.1">
    <property type="nucleotide sequence ID" value="NC_015315.1"/>
</dbReference>
<dbReference type="KEGG" id="tuz:TUZN_1102"/>